<organism evidence="6 7">
    <name type="scientific">Coilia grayii</name>
    <name type="common">Gray's grenadier anchovy</name>
    <dbReference type="NCBI Taxonomy" id="363190"/>
    <lineage>
        <taxon>Eukaryota</taxon>
        <taxon>Metazoa</taxon>
        <taxon>Chordata</taxon>
        <taxon>Craniata</taxon>
        <taxon>Vertebrata</taxon>
        <taxon>Euteleostomi</taxon>
        <taxon>Actinopterygii</taxon>
        <taxon>Neopterygii</taxon>
        <taxon>Teleostei</taxon>
        <taxon>Clupei</taxon>
        <taxon>Clupeiformes</taxon>
        <taxon>Clupeoidei</taxon>
        <taxon>Engraulidae</taxon>
        <taxon>Coilinae</taxon>
        <taxon>Coilia</taxon>
    </lineage>
</organism>
<evidence type="ECO:0000313" key="7">
    <source>
        <dbReference type="Proteomes" id="UP001591681"/>
    </source>
</evidence>
<dbReference type="GO" id="GO:0005576">
    <property type="term" value="C:extracellular region"/>
    <property type="evidence" value="ECO:0007669"/>
    <property type="project" value="UniProtKB-SubCell"/>
</dbReference>
<dbReference type="InterPro" id="IPR051005">
    <property type="entry name" value="Pentraxin_domain"/>
</dbReference>
<evidence type="ECO:0000259" key="5">
    <source>
        <dbReference type="PROSITE" id="PS51828"/>
    </source>
</evidence>
<dbReference type="InterPro" id="IPR013320">
    <property type="entry name" value="ConA-like_dom_sf"/>
</dbReference>
<dbReference type="PANTHER" id="PTHR45869:SF8">
    <property type="entry name" value="LAMG-LIKE JELLYROLL FOLD DOMAIN-CONTAINING PROTEIN"/>
    <property type="match status" value="1"/>
</dbReference>
<dbReference type="SMART" id="SM00159">
    <property type="entry name" value="PTX"/>
    <property type="match status" value="1"/>
</dbReference>
<comment type="subcellular location">
    <subcellularLocation>
        <location evidence="4">Secreted</location>
    </subcellularLocation>
</comment>
<keyword evidence="2 4" id="KW-0106">Calcium</keyword>
<evidence type="ECO:0000256" key="4">
    <source>
        <dbReference type="RuleBase" id="RU362112"/>
    </source>
</evidence>
<comment type="cofactor">
    <cofactor evidence="4">
        <name>Ca(2+)</name>
        <dbReference type="ChEBI" id="CHEBI:29108"/>
    </cofactor>
    <text evidence="4">Binds 2 calcium ions per subunit.</text>
</comment>
<dbReference type="EMBL" id="JBHFQA010000015">
    <property type="protein sequence ID" value="KAL2086607.1"/>
    <property type="molecule type" value="Genomic_DNA"/>
</dbReference>
<evidence type="ECO:0000313" key="6">
    <source>
        <dbReference type="EMBL" id="KAL2086607.1"/>
    </source>
</evidence>
<protein>
    <recommendedName>
        <fullName evidence="4">Pentraxin family member</fullName>
    </recommendedName>
</protein>
<sequence>MAFTYGPHYHLEDDDETHVTIQMEKSVDSATMCLRYLTDSPSLVTLISMSNSESYSGVYLEKGYDGVALYVGSYRKASIGREGEKQGAWNSLCLVWDAQKGRVKLWLNSGEGTEEEVIAESLCGPNVTSPKITLGRRYTPFNFLASGGGFEREIKDIHVWDSALSSDDIQKYMDYETGSVSFSPGNIVNWKALNYEVKGRHFLLREEGKCE</sequence>
<feature type="domain" description="Pentraxin (PTX)" evidence="5">
    <location>
        <begin position="4"/>
        <end position="210"/>
    </location>
</feature>
<evidence type="ECO:0000256" key="3">
    <source>
        <dbReference type="PROSITE-ProRule" id="PRU01172"/>
    </source>
</evidence>
<dbReference type="PROSITE" id="PS51828">
    <property type="entry name" value="PTX_2"/>
    <property type="match status" value="1"/>
</dbReference>
<comment type="caution">
    <text evidence="6">The sequence shown here is derived from an EMBL/GenBank/DDBJ whole genome shotgun (WGS) entry which is preliminary data.</text>
</comment>
<keyword evidence="1 4" id="KW-0479">Metal-binding</keyword>
<dbReference type="PANTHER" id="PTHR45869">
    <property type="entry name" value="C-REACTIVE PROTEIN-RELATED"/>
    <property type="match status" value="1"/>
</dbReference>
<dbReference type="GO" id="GO:0046872">
    <property type="term" value="F:metal ion binding"/>
    <property type="evidence" value="ECO:0007669"/>
    <property type="project" value="UniProtKB-KW"/>
</dbReference>
<name>A0ABD1JHU5_9TELE</name>
<reference evidence="6 7" key="1">
    <citation type="submission" date="2024-09" db="EMBL/GenBank/DDBJ databases">
        <title>A chromosome-level genome assembly of Gray's grenadier anchovy, Coilia grayii.</title>
        <authorList>
            <person name="Fu Z."/>
        </authorList>
    </citation>
    <scope>NUCLEOTIDE SEQUENCE [LARGE SCALE GENOMIC DNA]</scope>
    <source>
        <strain evidence="6">G4</strain>
        <tissue evidence="6">Muscle</tissue>
    </source>
</reference>
<dbReference type="PRINTS" id="PR00895">
    <property type="entry name" value="PENTAXIN"/>
</dbReference>
<gene>
    <name evidence="6" type="ORF">ACEWY4_017666</name>
</gene>
<comment type="caution">
    <text evidence="3">Lacks conserved residue(s) required for the propagation of feature annotation.</text>
</comment>
<evidence type="ECO:0000256" key="2">
    <source>
        <dbReference type="ARBA" id="ARBA00022837"/>
    </source>
</evidence>
<dbReference type="Proteomes" id="UP001591681">
    <property type="component" value="Unassembled WGS sequence"/>
</dbReference>
<keyword evidence="7" id="KW-1185">Reference proteome</keyword>
<accession>A0ABD1JHU5</accession>
<dbReference type="AlphaFoldDB" id="A0ABD1JHU5"/>
<comment type="similarity">
    <text evidence="4">Belongs to the pentraxin family.</text>
</comment>
<dbReference type="InterPro" id="IPR001759">
    <property type="entry name" value="PTX_dom"/>
</dbReference>
<proteinExistence type="inferred from homology"/>
<evidence type="ECO:0000256" key="1">
    <source>
        <dbReference type="ARBA" id="ARBA00022723"/>
    </source>
</evidence>
<dbReference type="Pfam" id="PF00354">
    <property type="entry name" value="Pentaxin"/>
    <property type="match status" value="1"/>
</dbReference>
<dbReference type="Gene3D" id="2.60.120.200">
    <property type="match status" value="1"/>
</dbReference>
<comment type="subunit">
    <text evidence="4">Homopentamer. Pentaxin (or pentraxin) have a discoid arrangement of 5 non-covalently bound subunits.</text>
</comment>
<dbReference type="SUPFAM" id="SSF49899">
    <property type="entry name" value="Concanavalin A-like lectins/glucanases"/>
    <property type="match status" value="1"/>
</dbReference>